<feature type="domain" description="Peptidase S33 tripeptidyl aminopeptidase-like C-terminal" evidence="3">
    <location>
        <begin position="454"/>
        <end position="555"/>
    </location>
</feature>
<organism evidence="4 5">
    <name type="scientific">Dothistroma septosporum (strain NZE10 / CBS 128990)</name>
    <name type="common">Red band needle blight fungus</name>
    <name type="synonym">Mycosphaerella pini</name>
    <dbReference type="NCBI Taxonomy" id="675120"/>
    <lineage>
        <taxon>Eukaryota</taxon>
        <taxon>Fungi</taxon>
        <taxon>Dikarya</taxon>
        <taxon>Ascomycota</taxon>
        <taxon>Pezizomycotina</taxon>
        <taxon>Dothideomycetes</taxon>
        <taxon>Dothideomycetidae</taxon>
        <taxon>Mycosphaerellales</taxon>
        <taxon>Mycosphaerellaceae</taxon>
        <taxon>Dothistroma</taxon>
    </lineage>
</organism>
<reference evidence="5" key="1">
    <citation type="journal article" date="2012" name="PLoS Genet.">
        <title>The genomes of the fungal plant pathogens Cladosporium fulvum and Dothistroma septosporum reveal adaptation to different hosts and lifestyles but also signatures of common ancestry.</title>
        <authorList>
            <person name="de Wit P.J.G.M."/>
            <person name="van der Burgt A."/>
            <person name="Oekmen B."/>
            <person name="Stergiopoulos I."/>
            <person name="Abd-Elsalam K.A."/>
            <person name="Aerts A.L."/>
            <person name="Bahkali A.H."/>
            <person name="Beenen H.G."/>
            <person name="Chettri P."/>
            <person name="Cox M.P."/>
            <person name="Datema E."/>
            <person name="de Vries R.P."/>
            <person name="Dhillon B."/>
            <person name="Ganley A.R."/>
            <person name="Griffiths S.A."/>
            <person name="Guo Y."/>
            <person name="Hamelin R.C."/>
            <person name="Henrissat B."/>
            <person name="Kabir M.S."/>
            <person name="Jashni M.K."/>
            <person name="Kema G."/>
            <person name="Klaubauf S."/>
            <person name="Lapidus A."/>
            <person name="Levasseur A."/>
            <person name="Lindquist E."/>
            <person name="Mehrabi R."/>
            <person name="Ohm R.A."/>
            <person name="Owen T.J."/>
            <person name="Salamov A."/>
            <person name="Schwelm A."/>
            <person name="Schijlen E."/>
            <person name="Sun H."/>
            <person name="van den Burg H.A."/>
            <person name="van Ham R.C.H.J."/>
            <person name="Zhang S."/>
            <person name="Goodwin S.B."/>
            <person name="Grigoriev I.V."/>
            <person name="Collemare J."/>
            <person name="Bradshaw R.E."/>
        </authorList>
    </citation>
    <scope>NUCLEOTIDE SEQUENCE [LARGE SCALE GENOMIC DNA]</scope>
    <source>
        <strain evidence="5">NZE10 / CBS 128990</strain>
    </source>
</reference>
<dbReference type="OMA" id="WAEIRMS"/>
<keyword evidence="5" id="KW-1185">Reference proteome</keyword>
<dbReference type="EMBL" id="KB446543">
    <property type="protein sequence ID" value="EME41089.1"/>
    <property type="molecule type" value="Genomic_DNA"/>
</dbReference>
<dbReference type="Pfam" id="PF08386">
    <property type="entry name" value="Abhydrolase_4"/>
    <property type="match status" value="1"/>
</dbReference>
<reference evidence="4 5" key="2">
    <citation type="journal article" date="2012" name="PLoS Pathog.">
        <title>Diverse lifestyles and strategies of plant pathogenesis encoded in the genomes of eighteen Dothideomycetes fungi.</title>
        <authorList>
            <person name="Ohm R.A."/>
            <person name="Feau N."/>
            <person name="Henrissat B."/>
            <person name="Schoch C.L."/>
            <person name="Horwitz B.A."/>
            <person name="Barry K.W."/>
            <person name="Condon B.J."/>
            <person name="Copeland A.C."/>
            <person name="Dhillon B."/>
            <person name="Glaser F."/>
            <person name="Hesse C.N."/>
            <person name="Kosti I."/>
            <person name="LaButti K."/>
            <person name="Lindquist E.A."/>
            <person name="Lucas S."/>
            <person name="Salamov A.A."/>
            <person name="Bradshaw R.E."/>
            <person name="Ciuffetti L."/>
            <person name="Hamelin R.C."/>
            <person name="Kema G.H.J."/>
            <person name="Lawrence C."/>
            <person name="Scott J.A."/>
            <person name="Spatafora J.W."/>
            <person name="Turgeon B.G."/>
            <person name="de Wit P.J.G.M."/>
            <person name="Zhong S."/>
            <person name="Goodwin S.B."/>
            <person name="Grigoriev I.V."/>
        </authorList>
    </citation>
    <scope>NUCLEOTIDE SEQUENCE [LARGE SCALE GENOMIC DNA]</scope>
    <source>
        <strain evidence="5">NZE10 / CBS 128990</strain>
    </source>
</reference>
<evidence type="ECO:0000313" key="4">
    <source>
        <dbReference type="EMBL" id="EME41089.1"/>
    </source>
</evidence>
<dbReference type="Proteomes" id="UP000016933">
    <property type="component" value="Unassembled WGS sequence"/>
</dbReference>
<comment type="similarity">
    <text evidence="1">Belongs to the peptidase S33 family.</text>
</comment>
<dbReference type="PANTHER" id="PTHR43248:SF25">
    <property type="entry name" value="AB HYDROLASE-1 DOMAIN-CONTAINING PROTEIN-RELATED"/>
    <property type="match status" value="1"/>
</dbReference>
<dbReference type="HOGENOM" id="CLU_013364_5_2_1"/>
<dbReference type="InterPro" id="IPR029058">
    <property type="entry name" value="AB_hydrolase_fold"/>
</dbReference>
<gene>
    <name evidence="4" type="ORF">DOTSEDRAFT_82542</name>
</gene>
<dbReference type="eggNOG" id="ENOG502RY03">
    <property type="taxonomic scope" value="Eukaryota"/>
</dbReference>
<dbReference type="GO" id="GO:0016787">
    <property type="term" value="F:hydrolase activity"/>
    <property type="evidence" value="ECO:0007669"/>
    <property type="project" value="UniProtKB-KW"/>
</dbReference>
<dbReference type="SUPFAM" id="SSF53474">
    <property type="entry name" value="alpha/beta-Hydrolases"/>
    <property type="match status" value="1"/>
</dbReference>
<name>N1PG47_DOTSN</name>
<evidence type="ECO:0000313" key="5">
    <source>
        <dbReference type="Proteomes" id="UP000016933"/>
    </source>
</evidence>
<dbReference type="InterPro" id="IPR013595">
    <property type="entry name" value="Pept_S33_TAP-like_C"/>
</dbReference>
<dbReference type="PANTHER" id="PTHR43248">
    <property type="entry name" value="2-SUCCINYL-6-HYDROXY-2,4-CYCLOHEXADIENE-1-CARBOXYLATE SYNTHASE"/>
    <property type="match status" value="1"/>
</dbReference>
<sequence length="595" mass="66183">MEQRRLAHTVKPAKLLTYHDCYDGFQCARLDVPLNWKATEEERERYRAAIALIKLPARVSVTHASYGGMILVNPGGPGESGVDQVLDRGHAIQTIVDSATDTANASANDRYFDIIGFDPRGVKHTTPSLRCFSDAFSQQVWLLERPGYGEIYESDSSFALEWARTKALGQSCTSGAANNGIVRYANTAQVVEDMLEIVERHGEWREQHLVDDHCHGLAGSQQVLRSSAFERGTEMMNYWGVSYGSLLGQTFAAMHPDRVGRLVIDGIPDPEDYYFGRWLANLQDSDKVMRRLCEYCFEAGPAKCPLYTGSSADDIEDLLSWLMVDLKDNPNTFVASSSGNSDPMVITFDDFYLQAINAMAFPNAAAEDFFDLLNQLHRGNVTKIAASKQAQLDVAASLASCRHSEQGCFPGRYFGLLGPTPVIECMDSAPYKQKDITKEEFKSYYQKLQQQSEWFSPSWARHRMSCIGIKEQPAWQYNFDITGDTAHPVLIIGNTHNTVTPIANARKVAKLFPGSVVLQQDSQGHCSHAMPSTCTAKYVREYFQTGEIPKADSICQPDYLPFIGKRSSSHEASPSIADDAIGRALEKLSESWVVI</sequence>
<keyword evidence="2" id="KW-0378">Hydrolase</keyword>
<evidence type="ECO:0000256" key="2">
    <source>
        <dbReference type="ARBA" id="ARBA00022801"/>
    </source>
</evidence>
<dbReference type="OrthoDB" id="425534at2759"/>
<protein>
    <recommendedName>
        <fullName evidence="3">Peptidase S33 tripeptidyl aminopeptidase-like C-terminal domain-containing protein</fullName>
    </recommendedName>
</protein>
<evidence type="ECO:0000256" key="1">
    <source>
        <dbReference type="ARBA" id="ARBA00010088"/>
    </source>
</evidence>
<dbReference type="Gene3D" id="3.40.50.1820">
    <property type="entry name" value="alpha/beta hydrolase"/>
    <property type="match status" value="1"/>
</dbReference>
<accession>N1PG47</accession>
<evidence type="ECO:0000259" key="3">
    <source>
        <dbReference type="Pfam" id="PF08386"/>
    </source>
</evidence>
<dbReference type="InterPro" id="IPR051601">
    <property type="entry name" value="Serine_prot/Carboxylest_S33"/>
</dbReference>
<dbReference type="AlphaFoldDB" id="N1PG47"/>
<proteinExistence type="inferred from homology"/>
<dbReference type="STRING" id="675120.N1PG47"/>